<dbReference type="Pfam" id="PF13449">
    <property type="entry name" value="Phytase-like"/>
    <property type="match status" value="1"/>
</dbReference>
<protein>
    <recommendedName>
        <fullName evidence="6">Phytase-like domain-containing protein</fullName>
    </recommendedName>
</protein>
<name>A0ABP7X661_9GAMM</name>
<keyword evidence="1" id="KW-0732">Signal</keyword>
<dbReference type="Gene3D" id="2.130.10.10">
    <property type="entry name" value="YVTN repeat-like/Quinoprotein amine dehydrogenase"/>
    <property type="match status" value="1"/>
</dbReference>
<evidence type="ECO:0000259" key="3">
    <source>
        <dbReference type="Pfam" id="PF22494"/>
    </source>
</evidence>
<dbReference type="RefSeq" id="WP_344938702.1">
    <property type="nucleotide sequence ID" value="NZ_BAABDM010000012.1"/>
</dbReference>
<feature type="domain" description="Choice-of-anchor I" evidence="3">
    <location>
        <begin position="500"/>
        <end position="951"/>
    </location>
</feature>
<accession>A0ABP7X661</accession>
<feature type="domain" description="Phytase-like" evidence="2">
    <location>
        <begin position="84"/>
        <end position="452"/>
    </location>
</feature>
<dbReference type="InterPro" id="IPR055188">
    <property type="entry name" value="Choice_anch_I"/>
</dbReference>
<sequence>MIFEPQMYGRKFWALSLAIGIVATTACSGDSSSSSFSGTEPNSRQFTVNESLGSVSFSKNGVAGQSLDLNLAIGSGAFRPLTASNNVFYTITDRGPTIDCADSDAVLGIADFCDGNSGSIFALKDYSPKIIKWQLSGIGTELALAKSEEITLTGSGGSAINGLPNNFSSAVVEKAYDNEGVELTPSANGIDPEALVLLNNGNFWVAEENGPSLLLVSSTGEILERQVPAGMIGDLVNDPSGAASYSVSDDIIPAIFGKRKVDRGIEALALSPDNLSLYLFMQGPLDNPQSGVADSRIVRVLKVALNEDGTADAVVGEYLYRLDPPANFAIKATGAGDLDGGDFVAQSEVTINEAIALAEDYVVVVEQANTVSKFYRLNLANATNILDTAWDSSTTSPSLEEQNLVADTKFITKQLGFDSLTMPLPDGIDALAENIEGFALLDSNFGVVLNDNHYGIGGVSNVVKVLPVGAFVVTSSAPLEAGLDYANSASFSVAGAGYDVGAATAVAGDSTYSRLFVVNAETDSVDIVDVSEPLTPVIATPASVDLVAAATDAGITIGSPKWVTTAGLYLAVALDNVDPQENGIVAVYLLSDLSLVRTFEVGPSPKMAIFDLLGIKIAVANEGQPSDDYNVDPEGSVSIIDLSNGIDVADVVEIGFTEFNIGASRAADLPAGVRVFGPGASVAQDLEPEHIAVSLDNTKLFVTLQENNAVVVIDLDDETIDRIVALGSKDFGLVGNEVDVTADSTADIRSWPGVYGLYQPDGISAYRFGGKNYFITANEGSARNYSGFSEQRTVAELDGVSGPAIDADNQNFPNPAPELEGLIVSSEAGDTDDDGDIDEITAFGARSFSIWNEEGELQFDSGNDLAKITEAALGANFNDADTASPANGAAPKGITLVSSSSRIYAFVSLERAGGIAIYDVTSPLGVQFVQYVNNRDFGAGTGDEGANGISLFVVGSQAYLAVANAKSGNVRILEIDTDTSTSTTE</sequence>
<dbReference type="SUPFAM" id="SSF75011">
    <property type="entry name" value="3-carboxy-cis,cis-mucoante lactonizing enzyme"/>
    <property type="match status" value="1"/>
</dbReference>
<evidence type="ECO:0000259" key="2">
    <source>
        <dbReference type="Pfam" id="PF13449"/>
    </source>
</evidence>
<dbReference type="Proteomes" id="UP001500392">
    <property type="component" value="Unassembled WGS sequence"/>
</dbReference>
<feature type="signal peptide" evidence="1">
    <location>
        <begin position="1"/>
        <end position="28"/>
    </location>
</feature>
<dbReference type="EMBL" id="BAABDM010000012">
    <property type="protein sequence ID" value="GAA4105805.1"/>
    <property type="molecule type" value="Genomic_DNA"/>
</dbReference>
<dbReference type="PANTHER" id="PTHR46928">
    <property type="entry name" value="MESENCHYME-SPECIFIC CELL SURFACE GLYCOPROTEIN"/>
    <property type="match status" value="1"/>
</dbReference>
<evidence type="ECO:0008006" key="6">
    <source>
        <dbReference type="Google" id="ProtNLM"/>
    </source>
</evidence>
<evidence type="ECO:0000313" key="4">
    <source>
        <dbReference type="EMBL" id="GAA4105805.1"/>
    </source>
</evidence>
<dbReference type="InterPro" id="IPR052956">
    <property type="entry name" value="Mesenchyme-surface_protein"/>
</dbReference>
<keyword evidence="5" id="KW-1185">Reference proteome</keyword>
<evidence type="ECO:0000313" key="5">
    <source>
        <dbReference type="Proteomes" id="UP001500392"/>
    </source>
</evidence>
<proteinExistence type="predicted"/>
<dbReference type="Pfam" id="PF22494">
    <property type="entry name" value="choice_anch_I"/>
    <property type="match status" value="1"/>
</dbReference>
<evidence type="ECO:0000256" key="1">
    <source>
        <dbReference type="SAM" id="SignalP"/>
    </source>
</evidence>
<dbReference type="PANTHER" id="PTHR46928:SF1">
    <property type="entry name" value="MESENCHYME-SPECIFIC CELL SURFACE GLYCOPROTEIN"/>
    <property type="match status" value="1"/>
</dbReference>
<dbReference type="InterPro" id="IPR015943">
    <property type="entry name" value="WD40/YVTN_repeat-like_dom_sf"/>
</dbReference>
<dbReference type="NCBIfam" id="NF038117">
    <property type="entry name" value="choice_anch_I"/>
    <property type="match status" value="1"/>
</dbReference>
<gene>
    <name evidence="4" type="ORF">GCM10022414_35730</name>
</gene>
<comment type="caution">
    <text evidence="4">The sequence shown here is derived from an EMBL/GenBank/DDBJ whole genome shotgun (WGS) entry which is preliminary data.</text>
</comment>
<reference evidence="5" key="1">
    <citation type="journal article" date="2019" name="Int. J. Syst. Evol. Microbiol.">
        <title>The Global Catalogue of Microorganisms (GCM) 10K type strain sequencing project: providing services to taxonomists for standard genome sequencing and annotation.</title>
        <authorList>
            <consortium name="The Broad Institute Genomics Platform"/>
            <consortium name="The Broad Institute Genome Sequencing Center for Infectious Disease"/>
            <person name="Wu L."/>
            <person name="Ma J."/>
        </authorList>
    </citation>
    <scope>NUCLEOTIDE SEQUENCE [LARGE SCALE GENOMIC DNA]</scope>
    <source>
        <strain evidence="5">JCM 17304</strain>
    </source>
</reference>
<organism evidence="4 5">
    <name type="scientific">Zhongshania borealis</name>
    <dbReference type="NCBI Taxonomy" id="889488"/>
    <lineage>
        <taxon>Bacteria</taxon>
        <taxon>Pseudomonadati</taxon>
        <taxon>Pseudomonadota</taxon>
        <taxon>Gammaproteobacteria</taxon>
        <taxon>Cellvibrionales</taxon>
        <taxon>Spongiibacteraceae</taxon>
        <taxon>Zhongshania</taxon>
    </lineage>
</organism>
<feature type="chain" id="PRO_5045510047" description="Phytase-like domain-containing protein" evidence="1">
    <location>
        <begin position="29"/>
        <end position="985"/>
    </location>
</feature>
<dbReference type="InterPro" id="IPR027372">
    <property type="entry name" value="Phytase-like_dom"/>
</dbReference>